<dbReference type="OrthoDB" id="289228at2759"/>
<name>A0A2T9YYN7_9FUNG</name>
<protein>
    <recommendedName>
        <fullName evidence="1">TLDc domain-containing protein</fullName>
    </recommendedName>
</protein>
<dbReference type="InterPro" id="IPR006571">
    <property type="entry name" value="TLDc_dom"/>
</dbReference>
<comment type="caution">
    <text evidence="2">The sequence shown here is derived from an EMBL/GenBank/DDBJ whole genome shotgun (WGS) entry which is preliminary data.</text>
</comment>
<reference evidence="2 3" key="1">
    <citation type="journal article" date="2018" name="MBio">
        <title>Comparative Genomics Reveals the Core Gene Toolbox for the Fungus-Insect Symbiosis.</title>
        <authorList>
            <person name="Wang Y."/>
            <person name="Stata M."/>
            <person name="Wang W."/>
            <person name="Stajich J.E."/>
            <person name="White M.M."/>
            <person name="Moncalvo J.M."/>
        </authorList>
    </citation>
    <scope>NUCLEOTIDE SEQUENCE [LARGE SCALE GENOMIC DNA]</scope>
    <source>
        <strain evidence="2 3">SWE-8-4</strain>
    </source>
</reference>
<accession>A0A2T9YYN7</accession>
<dbReference type="Proteomes" id="UP000245383">
    <property type="component" value="Unassembled WGS sequence"/>
</dbReference>
<evidence type="ECO:0000259" key="1">
    <source>
        <dbReference type="PROSITE" id="PS51886"/>
    </source>
</evidence>
<gene>
    <name evidence="2" type="ORF">BB561_000535</name>
</gene>
<sequence>MGQHISSLLTSHEDSFLQKPNSGNLSRNQKGLSPGYFTNGIINSSSKLSNPIKTTELNEIYSNIELSEYYKFWKSLNSKTNSKTIINYKLFKLYLGFDKNYLPESLEWLSATLFSTLWCLKEYFYGVEVGNIHAILSQISNACPFNNDLINQIYLSKTDLLISLSVFLFDRPLHLNFHLFEKSRSQNLNFEEAWILRIKLIMAAMIESQDNFVEKFISKKNSLSIETHLQNALESSILSESQNLQSEEETEFSTTLVEGSDSIEVFIEMLKKAEREALEFNQPLNLLQLNLSHLELLVQSLYCLDVIKGINSEYTKSDLKTDFLQSPVFLSKAKTLDIELKYIADFVESSINKVFPGKFLTESKKNIELNLLDLIKWVKYCGIGIFIPLSNFLVYKILKVPSFINTIPNFDLNNYDFATYDGYEPHAKLHKSSDIISDPAFFLLSMKALPSEDSCKFRSIEAPKSHKIDFVHSIYSYHSNLQLRSKSLHSSGPFELSFYESSQSAIGSLYSTNLHGFGMNCLSKNALHYNAPTVLFVSGKIIENIDFSMPAKVKSLSTSNKSKSGALETSGELFKAGDTVKLGIFISSQWTESANSVFGSENNFIFITEPFFMILPSTASLDRQRSRSFEKPINSSINSAKGFANSQCFCYASCSPSSGLRFGGTMNISKTSKVLSTNMEESNIFRDMSTFKIDVASESAIFVNDPFSKTQNPIYTLLDSTEFFELHISLNLIELYGLGTAETLNHQKECICFNIQDAQQRECLKMKRQSSLTAKSFGGLSMDIWSTPSLRFGGTMNISKTSKVLSTNMEESNIFRDMSTFKIDVASESAIFVNDPFSKTQNPIYTLLDSTEFFELHISLNLIELYGLGTAETLNHQKECICFNIQDAQQRECLKMKRQSSLTAKSFGGLSMDIWSTPSYK</sequence>
<proteinExistence type="predicted"/>
<organism evidence="2 3">
    <name type="scientific">Smittium simulii</name>
    <dbReference type="NCBI Taxonomy" id="133385"/>
    <lineage>
        <taxon>Eukaryota</taxon>
        <taxon>Fungi</taxon>
        <taxon>Fungi incertae sedis</taxon>
        <taxon>Zoopagomycota</taxon>
        <taxon>Kickxellomycotina</taxon>
        <taxon>Harpellomycetes</taxon>
        <taxon>Harpellales</taxon>
        <taxon>Legeriomycetaceae</taxon>
        <taxon>Smittium</taxon>
    </lineage>
</organism>
<keyword evidence="3" id="KW-1185">Reference proteome</keyword>
<evidence type="ECO:0000313" key="3">
    <source>
        <dbReference type="Proteomes" id="UP000245383"/>
    </source>
</evidence>
<dbReference type="EMBL" id="MBFR01000012">
    <property type="protein sequence ID" value="PVU97429.1"/>
    <property type="molecule type" value="Genomic_DNA"/>
</dbReference>
<dbReference type="AlphaFoldDB" id="A0A2T9YYN7"/>
<feature type="domain" description="TLDc" evidence="1">
    <location>
        <begin position="482"/>
        <end position="739"/>
    </location>
</feature>
<dbReference type="PROSITE" id="PS51886">
    <property type="entry name" value="TLDC"/>
    <property type="match status" value="1"/>
</dbReference>
<dbReference type="STRING" id="133385.A0A2T9YYN7"/>
<evidence type="ECO:0000313" key="2">
    <source>
        <dbReference type="EMBL" id="PVU97429.1"/>
    </source>
</evidence>